<dbReference type="Proteomes" id="UP000249377">
    <property type="component" value="Unassembled WGS sequence"/>
</dbReference>
<dbReference type="InterPro" id="IPR009003">
    <property type="entry name" value="Peptidase_S1_PA"/>
</dbReference>
<dbReference type="InterPro" id="IPR036034">
    <property type="entry name" value="PDZ_sf"/>
</dbReference>
<comment type="caution">
    <text evidence="3">The sequence shown here is derived from an EMBL/GenBank/DDBJ whole genome shotgun (WGS) entry which is preliminary data.</text>
</comment>
<dbReference type="EMBL" id="QLYR01000001">
    <property type="protein sequence ID" value="RAQ30239.1"/>
    <property type="molecule type" value="Genomic_DNA"/>
</dbReference>
<feature type="chain" id="PRO_5016235160" evidence="1">
    <location>
        <begin position="29"/>
        <end position="411"/>
    </location>
</feature>
<dbReference type="PROSITE" id="PS51494">
    <property type="entry name" value="SPOIVB"/>
    <property type="match status" value="1"/>
</dbReference>
<dbReference type="InterPro" id="IPR001478">
    <property type="entry name" value="PDZ"/>
</dbReference>
<feature type="signal peptide" evidence="1">
    <location>
        <begin position="1"/>
        <end position="28"/>
    </location>
</feature>
<feature type="domain" description="Peptidase S55" evidence="2">
    <location>
        <begin position="176"/>
        <end position="410"/>
    </location>
</feature>
<organism evidence="3 4">
    <name type="scientific">Hydrogeniiclostridium mannosilyticum</name>
    <dbReference type="NCBI Taxonomy" id="2764322"/>
    <lineage>
        <taxon>Bacteria</taxon>
        <taxon>Bacillati</taxon>
        <taxon>Bacillota</taxon>
        <taxon>Clostridia</taxon>
        <taxon>Eubacteriales</taxon>
        <taxon>Acutalibacteraceae</taxon>
        <taxon>Hydrogeniiclostridium</taxon>
    </lineage>
</organism>
<dbReference type="SUPFAM" id="SSF50494">
    <property type="entry name" value="Trypsin-like serine proteases"/>
    <property type="match status" value="1"/>
</dbReference>
<keyword evidence="1" id="KW-0732">Signal</keyword>
<evidence type="ECO:0000313" key="3">
    <source>
        <dbReference type="EMBL" id="RAQ30239.1"/>
    </source>
</evidence>
<accession>A0A328UFV5</accession>
<dbReference type="InterPro" id="IPR008763">
    <property type="entry name" value="Peptidase_S55"/>
</dbReference>
<dbReference type="InterPro" id="IPR014219">
    <property type="entry name" value="SpoIVB"/>
</dbReference>
<dbReference type="AlphaFoldDB" id="A0A328UFV5"/>
<keyword evidence="3" id="KW-0378">Hydrolase</keyword>
<keyword evidence="4" id="KW-1185">Reference proteome</keyword>
<evidence type="ECO:0000313" key="4">
    <source>
        <dbReference type="Proteomes" id="UP000249377"/>
    </source>
</evidence>
<evidence type="ECO:0000259" key="2">
    <source>
        <dbReference type="PROSITE" id="PS51494"/>
    </source>
</evidence>
<dbReference type="GO" id="GO:0016787">
    <property type="term" value="F:hydrolase activity"/>
    <property type="evidence" value="ECO:0007669"/>
    <property type="project" value="UniProtKB-KW"/>
</dbReference>
<proteinExistence type="predicted"/>
<protein>
    <submittedName>
        <fullName evidence="3">SpoIVB peptidase</fullName>
        <ecNumber evidence="3">3.4.21.116</ecNumber>
    </submittedName>
</protein>
<name>A0A328UFV5_9FIRM</name>
<reference evidence="3 4" key="1">
    <citation type="submission" date="2018-06" db="EMBL/GenBank/DDBJ databases">
        <title>Noncontiguous genome sequence of Ruminococcaceae bacterium ASD2818.</title>
        <authorList>
            <person name="Chaplin A.V."/>
            <person name="Sokolova S.R."/>
            <person name="Kochetkova T.O."/>
            <person name="Goltsov A.Y."/>
            <person name="Trofimov D.Y."/>
            <person name="Efimov B.A."/>
        </authorList>
    </citation>
    <scope>NUCLEOTIDE SEQUENCE [LARGE SCALE GENOMIC DNA]</scope>
    <source>
        <strain evidence="3 4">ASD2818</strain>
    </source>
</reference>
<dbReference type="SUPFAM" id="SSF50156">
    <property type="entry name" value="PDZ domain-like"/>
    <property type="match status" value="1"/>
</dbReference>
<evidence type="ECO:0000256" key="1">
    <source>
        <dbReference type="SAM" id="SignalP"/>
    </source>
</evidence>
<dbReference type="EC" id="3.4.21.116" evidence="3"/>
<gene>
    <name evidence="3" type="primary">spoIVB</name>
    <name evidence="3" type="ORF">DPQ25_01655</name>
</gene>
<sequence length="411" mass="43900">MKTIGKFAAWSIVTACLALTVSSGIADAYTADSYQITRGQDLHWKNNIISTNIKEKDMQATSLTADSENQFKADLMLWNTFPIKSVDIAVTGEKELIPCGTPFGIRLFTNGVIVVGTADIPTQDGMVNPATCAGIKTGDIIQKINGKDVNQNEEVAALVEKSDGKALELELERNGRVFTATLHPVTCETDNLYKAGLWVRDSTAGIGTMTFYDPETGSFGGLGHAICDTDTGEVMPLRSGDILPVTICGIAKGEKGLPGELRGYFSNDTAIGSLCANVQAGVYGNLEKTFEGTSVTMAMKQDITTGKVQILTTINEDGPQYYDAEIESIDLRNQSETKNMVLHVTDPELLKATGGIVQGMSGSPILQNGKLVGAVTHVFVNDPTRGYGIFAENMLNVSQIVNPQAVSKDAA</sequence>
<dbReference type="NCBIfam" id="TIGR02860">
    <property type="entry name" value="spore_IV_B"/>
    <property type="match status" value="1"/>
</dbReference>
<dbReference type="Pfam" id="PF13180">
    <property type="entry name" value="PDZ_2"/>
    <property type="match status" value="1"/>
</dbReference>
<dbReference type="SMART" id="SM00228">
    <property type="entry name" value="PDZ"/>
    <property type="match status" value="1"/>
</dbReference>
<dbReference type="Gene3D" id="2.30.42.10">
    <property type="match status" value="1"/>
</dbReference>
<dbReference type="Pfam" id="PF05580">
    <property type="entry name" value="Peptidase_S55"/>
    <property type="match status" value="1"/>
</dbReference>
<dbReference type="RefSeq" id="WP_112331436.1">
    <property type="nucleotide sequence ID" value="NZ_JBKYJQ010000004.1"/>
</dbReference>